<dbReference type="Proteomes" id="UP000271624">
    <property type="component" value="Unassembled WGS sequence"/>
</dbReference>
<protein>
    <submittedName>
        <fullName evidence="1">Uncharacterized protein</fullName>
    </submittedName>
</protein>
<name>A0A433V9M0_9CYAN</name>
<gene>
    <name evidence="1" type="ORF">DSM106972_056930</name>
</gene>
<keyword evidence="2" id="KW-1185">Reference proteome</keyword>
<comment type="caution">
    <text evidence="1">The sequence shown here is derived from an EMBL/GenBank/DDBJ whole genome shotgun (WGS) entry which is preliminary data.</text>
</comment>
<accession>A0A433V9M0</accession>
<organism evidence="1 2">
    <name type="scientific">Dulcicalothrix desertica PCC 7102</name>
    <dbReference type="NCBI Taxonomy" id="232991"/>
    <lineage>
        <taxon>Bacteria</taxon>
        <taxon>Bacillati</taxon>
        <taxon>Cyanobacteriota</taxon>
        <taxon>Cyanophyceae</taxon>
        <taxon>Nostocales</taxon>
        <taxon>Calotrichaceae</taxon>
        <taxon>Dulcicalothrix</taxon>
    </lineage>
</organism>
<dbReference type="AlphaFoldDB" id="A0A433V9M0"/>
<dbReference type="EMBL" id="RSCL01000015">
    <property type="protein sequence ID" value="RUT02773.1"/>
    <property type="molecule type" value="Genomic_DNA"/>
</dbReference>
<sequence length="414" mass="46457">MLALIILLLLTSLVIGFAWISFLFIFQPQQLGWINKLLPQWAQIKVAKSEAQTVAQIEAAVNKLGLQKGEIIFNEDSFLLPIYKQRSNCQSDCKEIVELRVYQQALDLEFKREPEKHYLLTTQIAIAGPEESFVIAPLVNATNENQGSSISLPVTEIKRLEGASKDSGTWYYLLGQRSEGTYNINYGHILYFNPARYHIQQLISWTSPTGTLPQWQQVTGNSNKELVINQTVGLEPQLQVYQVKSVKTFLNPVELNEITLKPAALKDSSFEKAISMARSGLWTPAYNSLKSIKKQKKNISSNALAQIDVIRLHSQISKTQADTTWASPSQQVLANLIDGRWGKALEAFKTTHKQNSLEISQSLKADSGRLWSRVEAALEVNPNQKGSASLGSINSGITIWRRTRLFMVKGTIQR</sequence>
<evidence type="ECO:0000313" key="2">
    <source>
        <dbReference type="Proteomes" id="UP000271624"/>
    </source>
</evidence>
<reference evidence="1" key="1">
    <citation type="submission" date="2018-12" db="EMBL/GenBank/DDBJ databases">
        <authorList>
            <person name="Will S."/>
            <person name="Neumann-Schaal M."/>
            <person name="Henke P."/>
        </authorList>
    </citation>
    <scope>NUCLEOTIDE SEQUENCE</scope>
    <source>
        <strain evidence="1">PCC 7102</strain>
    </source>
</reference>
<proteinExistence type="predicted"/>
<evidence type="ECO:0000313" key="1">
    <source>
        <dbReference type="EMBL" id="RUT02773.1"/>
    </source>
</evidence>
<reference evidence="1" key="2">
    <citation type="journal article" date="2019" name="Genome Biol. Evol.">
        <title>Day and night: Metabolic profiles and evolutionary relationships of six axenic non-marine cyanobacteria.</title>
        <authorList>
            <person name="Will S.E."/>
            <person name="Henke P."/>
            <person name="Boedeker C."/>
            <person name="Huang S."/>
            <person name="Brinkmann H."/>
            <person name="Rohde M."/>
            <person name="Jarek M."/>
            <person name="Friedl T."/>
            <person name="Seufert S."/>
            <person name="Schumacher M."/>
            <person name="Overmann J."/>
            <person name="Neumann-Schaal M."/>
            <person name="Petersen J."/>
        </authorList>
    </citation>
    <scope>NUCLEOTIDE SEQUENCE [LARGE SCALE GENOMIC DNA]</scope>
    <source>
        <strain evidence="1">PCC 7102</strain>
    </source>
</reference>